<evidence type="ECO:0000259" key="2">
    <source>
        <dbReference type="Pfam" id="PF13556"/>
    </source>
</evidence>
<dbReference type="PANTHER" id="PTHR33744:SF7">
    <property type="entry name" value="PUCR FAMILY TRANSCRIPTIONAL REGULATOR"/>
    <property type="match status" value="1"/>
</dbReference>
<reference evidence="6" key="1">
    <citation type="journal article" date="2019" name="Int. J. Syst. Evol. Microbiol.">
        <title>The Global Catalogue of Microorganisms (GCM) 10K type strain sequencing project: providing services to taxonomists for standard genome sequencing and annotation.</title>
        <authorList>
            <consortium name="The Broad Institute Genomics Platform"/>
            <consortium name="The Broad Institute Genome Sequencing Center for Infectious Disease"/>
            <person name="Wu L."/>
            <person name="Ma J."/>
        </authorList>
    </citation>
    <scope>NUCLEOTIDE SEQUENCE [LARGE SCALE GENOMIC DNA]</scope>
    <source>
        <strain evidence="6">CGMCC 4.7204</strain>
    </source>
</reference>
<dbReference type="Pfam" id="PF17853">
    <property type="entry name" value="GGDEF_2"/>
    <property type="match status" value="1"/>
</dbReference>
<dbReference type="InterPro" id="IPR041522">
    <property type="entry name" value="CdaR_GGDEF"/>
</dbReference>
<protein>
    <submittedName>
        <fullName evidence="5">PucR family transcriptional regulator</fullName>
    </submittedName>
</protein>
<feature type="domain" description="PucR C-terminal helix-turn-helix" evidence="2">
    <location>
        <begin position="363"/>
        <end position="420"/>
    </location>
</feature>
<evidence type="ECO:0000313" key="6">
    <source>
        <dbReference type="Proteomes" id="UP001595767"/>
    </source>
</evidence>
<dbReference type="InterPro" id="IPR025736">
    <property type="entry name" value="PucR_C-HTH_dom"/>
</dbReference>
<dbReference type="PANTHER" id="PTHR33744">
    <property type="entry name" value="CARBOHYDRATE DIACID REGULATOR"/>
    <property type="match status" value="1"/>
</dbReference>
<evidence type="ECO:0000256" key="1">
    <source>
        <dbReference type="ARBA" id="ARBA00006754"/>
    </source>
</evidence>
<organism evidence="5 6">
    <name type="scientific">Nocardia rhizosphaerae</name>
    <dbReference type="NCBI Taxonomy" id="1691571"/>
    <lineage>
        <taxon>Bacteria</taxon>
        <taxon>Bacillati</taxon>
        <taxon>Actinomycetota</taxon>
        <taxon>Actinomycetes</taxon>
        <taxon>Mycobacteriales</taxon>
        <taxon>Nocardiaceae</taxon>
        <taxon>Nocardia</taxon>
    </lineage>
</organism>
<comment type="caution">
    <text evidence="5">The sequence shown here is derived from an EMBL/GenBank/DDBJ whole genome shotgun (WGS) entry which is preliminary data.</text>
</comment>
<dbReference type="Gene3D" id="1.10.10.2840">
    <property type="entry name" value="PucR C-terminal helix-turn-helix domain"/>
    <property type="match status" value="1"/>
</dbReference>
<dbReference type="Proteomes" id="UP001595767">
    <property type="component" value="Unassembled WGS sequence"/>
</dbReference>
<dbReference type="InterPro" id="IPR042070">
    <property type="entry name" value="PucR_C-HTH_sf"/>
</dbReference>
<dbReference type="InterPro" id="IPR025751">
    <property type="entry name" value="RsbRD_N_dom"/>
</dbReference>
<keyword evidence="6" id="KW-1185">Reference proteome</keyword>
<feature type="domain" description="CdaR GGDEF-like" evidence="4">
    <location>
        <begin position="198"/>
        <end position="313"/>
    </location>
</feature>
<dbReference type="Pfam" id="PF14361">
    <property type="entry name" value="RsbRD_N"/>
    <property type="match status" value="1"/>
</dbReference>
<evidence type="ECO:0000313" key="5">
    <source>
        <dbReference type="EMBL" id="MFC4123354.1"/>
    </source>
</evidence>
<gene>
    <name evidence="5" type="ORF">ACFOW8_00270</name>
</gene>
<dbReference type="EMBL" id="JBHSBA010000001">
    <property type="protein sequence ID" value="MFC4123354.1"/>
    <property type="molecule type" value="Genomic_DNA"/>
</dbReference>
<feature type="domain" description="RsbT co-antagonist protein RsbRD N-terminal" evidence="3">
    <location>
        <begin position="31"/>
        <end position="167"/>
    </location>
</feature>
<dbReference type="InterPro" id="IPR051448">
    <property type="entry name" value="CdaR-like_regulators"/>
</dbReference>
<dbReference type="RefSeq" id="WP_378543516.1">
    <property type="nucleotide sequence ID" value="NZ_JBHSBA010000001.1"/>
</dbReference>
<evidence type="ECO:0000259" key="4">
    <source>
        <dbReference type="Pfam" id="PF17853"/>
    </source>
</evidence>
<comment type="similarity">
    <text evidence="1">Belongs to the CdaR family.</text>
</comment>
<dbReference type="Pfam" id="PF13556">
    <property type="entry name" value="HTH_30"/>
    <property type="match status" value="1"/>
</dbReference>
<evidence type="ECO:0000259" key="3">
    <source>
        <dbReference type="Pfam" id="PF14361"/>
    </source>
</evidence>
<name>A0ABV8KYR4_9NOCA</name>
<proteinExistence type="inferred from homology"/>
<accession>A0ABV8KYR4</accession>
<sequence length="437" mass="46070">MSAGSHLLTPEPDSLHAERARIVGCAYAHADDIAADVMAKIRVELPGYGTADPGFLADVHDQLARLSRTGLGALLERKRVTPADVTYARQAAARRARSGLPLVDYIAAFRLGQRAIWKTLLAHAGDSEVGREAVLSLAGPLARYTDLISTQATDAYLEFQQYVAAESGRDSQALMDSLLDGTLPAGGPHLSVATAHGIGTEHGTPLVVVTAVVLDGAARTETMGETLRLVSAAAARVGVNGLRTLSVVRGDSEVVAIPALGRDGSPEQLCERLRALHTELAADGIALAVGVSTAVTEVAQVPRAYRQAKAALALLPSGGGVLALPQLTPFEYLLLRADDTTRQLVDPRIGSALADDRVRGGSLAETIRAFAAADMNLREAAEQLRIHLNTAKYRIGRIQELTGRNVRSVNDLVELLVAIELQTGRPAHTGTAAITDV</sequence>